<keyword evidence="2" id="KW-1185">Reference proteome</keyword>
<comment type="caution">
    <text evidence="1">The sequence shown here is derived from an EMBL/GenBank/DDBJ whole genome shotgun (WGS) entry which is preliminary data.</text>
</comment>
<dbReference type="EMBL" id="FWXZ01000012">
    <property type="protein sequence ID" value="SMC94313.1"/>
    <property type="molecule type" value="Genomic_DNA"/>
</dbReference>
<accession>A0AC61PQX8</accession>
<gene>
    <name evidence="1" type="ORF">SAMN06297397_0136</name>
</gene>
<protein>
    <submittedName>
        <fullName evidence="1">Broad specificity phosphatase PhoE</fullName>
    </submittedName>
</protein>
<sequence>MIYWVKTQPQADIDHSEYKPFIRNDWFRNHYMFFAYGLMALLTVLFFATGAVKAIHSLLRLPVFVLVFLVHESLHMLVVYRIGDIYLSHSGLFFWMQPHARMSKGRFFLFMTLPLFTLTVVPAVLLLPDTGALRPYLLYIAWSNAIIASSDIINAVLIPLKPNDSVFYRGYYKTGSGAAEKNVSGEPSPCHTAVIFVRHAQAVYGNDDRNRPLSEAGMEDRKIVAEALKDRKIDAFLSSPYRRSMETIRPAAELRGMEILTDERFRERKCGDFSSDSLAKRWTDFSWAEENGESLRSVQDRNMEALRDVLRNYAGRTVVIGTHGTALSTILNFYNPDFGLQDFLRIVSWMPYITELSFDGDRLSGIKELDHVEKDIPQ</sequence>
<organism evidence="1 2">
    <name type="scientific">Aristaeella lactis</name>
    <dbReference type="NCBI Taxonomy" id="3046383"/>
    <lineage>
        <taxon>Bacteria</taxon>
        <taxon>Bacillati</taxon>
        <taxon>Bacillota</taxon>
        <taxon>Clostridia</taxon>
        <taxon>Eubacteriales</taxon>
        <taxon>Aristaeellaceae</taxon>
        <taxon>Aristaeella</taxon>
    </lineage>
</organism>
<proteinExistence type="predicted"/>
<dbReference type="Proteomes" id="UP000192328">
    <property type="component" value="Unassembled WGS sequence"/>
</dbReference>
<evidence type="ECO:0000313" key="2">
    <source>
        <dbReference type="Proteomes" id="UP000192328"/>
    </source>
</evidence>
<reference evidence="1" key="1">
    <citation type="submission" date="2017-04" db="EMBL/GenBank/DDBJ databases">
        <authorList>
            <person name="Varghese N."/>
            <person name="Submissions S."/>
        </authorList>
    </citation>
    <scope>NUCLEOTIDE SEQUENCE</scope>
    <source>
        <strain evidence="1">WTE2008</strain>
    </source>
</reference>
<name>A0AC61PQX8_9FIRM</name>
<evidence type="ECO:0000313" key="1">
    <source>
        <dbReference type="EMBL" id="SMC94313.1"/>
    </source>
</evidence>